<dbReference type="KEGG" id="cox:E0W60_29260"/>
<protein>
    <submittedName>
        <fullName evidence="2">Uncharacterized protein</fullName>
    </submittedName>
</protein>
<dbReference type="Proteomes" id="UP000295294">
    <property type="component" value="Plasmid unnamed1"/>
</dbReference>
<sequence length="63" mass="6991">MRIFLTPLAQSHHRPAHTVPPIEEPPPPGIPPDLPPIEHPPPPAEPPVAVLPPSYEERSARRY</sequence>
<feature type="region of interest" description="Disordered" evidence="1">
    <location>
        <begin position="1"/>
        <end position="63"/>
    </location>
</feature>
<dbReference type="RefSeq" id="WP_135706492.1">
    <property type="nucleotide sequence ID" value="NZ_CP038636.1"/>
</dbReference>
<name>A0A4P7LGJ4_9BURK</name>
<accession>A0A4P7LGJ4</accession>
<proteinExistence type="predicted"/>
<gene>
    <name evidence="2" type="ORF">E0W60_29260</name>
</gene>
<geneLocation type="plasmid" evidence="2">
    <name>unnamed1</name>
</geneLocation>
<organism evidence="2 3">
    <name type="scientific">Cupriavidus oxalaticus</name>
    <dbReference type="NCBI Taxonomy" id="96344"/>
    <lineage>
        <taxon>Bacteria</taxon>
        <taxon>Pseudomonadati</taxon>
        <taxon>Pseudomonadota</taxon>
        <taxon>Betaproteobacteria</taxon>
        <taxon>Burkholderiales</taxon>
        <taxon>Burkholderiaceae</taxon>
        <taxon>Cupriavidus</taxon>
    </lineage>
</organism>
<evidence type="ECO:0000313" key="2">
    <source>
        <dbReference type="EMBL" id="QBY55206.1"/>
    </source>
</evidence>
<dbReference type="AlphaFoldDB" id="A0A4P7LGJ4"/>
<reference evidence="2 3" key="1">
    <citation type="submission" date="2019-03" db="EMBL/GenBank/DDBJ databases">
        <title>Efficiently degradation of phenoxyalkanoic acid herbicides by Cupriavidus oxalaticus strain X32.</title>
        <authorList>
            <person name="Sheng X."/>
        </authorList>
    </citation>
    <scope>NUCLEOTIDE SEQUENCE [LARGE SCALE GENOMIC DNA]</scope>
    <source>
        <strain evidence="2 3">X32</strain>
        <plasmid evidence="2 3">unnamed1</plasmid>
    </source>
</reference>
<evidence type="ECO:0000256" key="1">
    <source>
        <dbReference type="SAM" id="MobiDB-lite"/>
    </source>
</evidence>
<evidence type="ECO:0000313" key="3">
    <source>
        <dbReference type="Proteomes" id="UP000295294"/>
    </source>
</evidence>
<feature type="compositionally biased region" description="Pro residues" evidence="1">
    <location>
        <begin position="22"/>
        <end position="50"/>
    </location>
</feature>
<keyword evidence="2" id="KW-0614">Plasmid</keyword>
<dbReference type="EMBL" id="CP038636">
    <property type="protein sequence ID" value="QBY55206.1"/>
    <property type="molecule type" value="Genomic_DNA"/>
</dbReference>